<organism evidence="1 2">
    <name type="scientific">Pedobacter steynii</name>
    <dbReference type="NCBI Taxonomy" id="430522"/>
    <lineage>
        <taxon>Bacteria</taxon>
        <taxon>Pseudomonadati</taxon>
        <taxon>Bacteroidota</taxon>
        <taxon>Sphingobacteriia</taxon>
        <taxon>Sphingobacteriales</taxon>
        <taxon>Sphingobacteriaceae</taxon>
        <taxon>Pedobacter</taxon>
    </lineage>
</organism>
<proteinExistence type="predicted"/>
<evidence type="ECO:0000313" key="2">
    <source>
        <dbReference type="Proteomes" id="UP000183200"/>
    </source>
</evidence>
<dbReference type="Proteomes" id="UP000183200">
    <property type="component" value="Unassembled WGS sequence"/>
</dbReference>
<keyword evidence="2" id="KW-1185">Reference proteome</keyword>
<accession>A0A1G9UU52</accession>
<sequence>MLLLLAFSFSAEAQWNFSTKYFKIHINHKGFITSMKNTTVSPNREFSPADQPSPLMCLYDSKKKVYYVPYKASYHKADKSITLNYTNGSVAKISLVTQKKYFKLTLQSLSPRKGVDGIQWGSYHTNITNLFGEIIGVARDTSEVNNYAIGMLALNDNTLGGTSETIADAAPFQYLIHTPDAKRFPLPGNLHEGQVFSLGGNGISDVAFYAHKEAYYRILYGNSAVVDNKGRISIHYNSRDRSLKREVFYSLIPHMSANIPNHIEVEPLPGVGYIGSSVALWGSPDSTALMDVVHNIVWSEKLPHPTINGKWVKDPAAFVPDVLTYGGLYDSIVPYTARLGFKTISLYDQGFLRPDRGNKGYIDGKNFEKKSLKLTSGDKSQKEFAEMAAKYGITIGRTPISNALAPGTRDASPIPSDSLCYQQKRLLANGISPTDTVIIVDDPTHLEEIGSWQGHVKSLNMIKIGRELIHYLGVSDKKPYRLLKVKRGYWNTTPTSHKAQDTVYKLQVTIDYGYDGLIPNMGLQDKIAEYYADVCQINGLGYYDFDGQEFLFNNGHGYYSTKRFFRKMFERAAKHRIPDIRFTGSTLSEGSWHYQSIWNVGGGKNLYDADTREWGSSTSQGKDLRDVTYANFFPVGMGGNFPITASSTAEQYEHIQAISVGVGTTYSLKLSQKDVESCPQKDAIFKAIRTWEDARAANAFSRLLKKQLADPKKSWTLEAVDSNTWKLYEKIKGVKANPIVLKRAKGY</sequence>
<dbReference type="EMBL" id="FNGY01000004">
    <property type="protein sequence ID" value="SDM63494.1"/>
    <property type="molecule type" value="Genomic_DNA"/>
</dbReference>
<gene>
    <name evidence="1" type="ORF">SAMN05421820_104285</name>
</gene>
<evidence type="ECO:0000313" key="1">
    <source>
        <dbReference type="EMBL" id="SDM63494.1"/>
    </source>
</evidence>
<protein>
    <submittedName>
        <fullName evidence="1">Uncharacterized protein</fullName>
    </submittedName>
</protein>
<name>A0A1G9UU52_9SPHI</name>
<reference evidence="2" key="1">
    <citation type="submission" date="2016-10" db="EMBL/GenBank/DDBJ databases">
        <authorList>
            <person name="Varghese N."/>
            <person name="Submissions S."/>
        </authorList>
    </citation>
    <scope>NUCLEOTIDE SEQUENCE [LARGE SCALE GENOMIC DNA]</scope>
    <source>
        <strain evidence="2">DSM 19110</strain>
    </source>
</reference>
<dbReference type="AlphaFoldDB" id="A0A1G9UU52"/>